<comment type="caution">
    <text evidence="2">The sequence shown here is derived from an EMBL/GenBank/DDBJ whole genome shotgun (WGS) entry which is preliminary data.</text>
</comment>
<dbReference type="OrthoDB" id="29013at2759"/>
<keyword evidence="3" id="KW-1185">Reference proteome</keyword>
<evidence type="ECO:0000313" key="2">
    <source>
        <dbReference type="EMBL" id="CAD6251327.1"/>
    </source>
</evidence>
<keyword evidence="1" id="KW-0802">TPR repeat</keyword>
<name>A0A811Q2B9_9POAL</name>
<proteinExistence type="predicted"/>
<dbReference type="InterPro" id="IPR043376">
    <property type="entry name" value="NPG1-like"/>
</dbReference>
<reference evidence="2" key="1">
    <citation type="submission" date="2020-10" db="EMBL/GenBank/DDBJ databases">
        <authorList>
            <person name="Han B."/>
            <person name="Lu T."/>
            <person name="Zhao Q."/>
            <person name="Huang X."/>
            <person name="Zhao Y."/>
        </authorList>
    </citation>
    <scope>NUCLEOTIDE SEQUENCE</scope>
</reference>
<dbReference type="InterPro" id="IPR011990">
    <property type="entry name" value="TPR-like_helical_dom_sf"/>
</dbReference>
<accession>A0A811Q2B9</accession>
<protein>
    <submittedName>
        <fullName evidence="2">Uncharacterized protein</fullName>
    </submittedName>
</protein>
<dbReference type="Gene3D" id="1.25.40.10">
    <property type="entry name" value="Tetratricopeptide repeat domain"/>
    <property type="match status" value="1"/>
</dbReference>
<dbReference type="SUPFAM" id="SSF48452">
    <property type="entry name" value="TPR-like"/>
    <property type="match status" value="1"/>
</dbReference>
<dbReference type="SMART" id="SM00028">
    <property type="entry name" value="TPR"/>
    <property type="match status" value="2"/>
</dbReference>
<evidence type="ECO:0000313" key="3">
    <source>
        <dbReference type="Proteomes" id="UP000604825"/>
    </source>
</evidence>
<dbReference type="PROSITE" id="PS50005">
    <property type="entry name" value="TPR"/>
    <property type="match status" value="1"/>
</dbReference>
<dbReference type="AlphaFoldDB" id="A0A811Q2B9"/>
<dbReference type="PANTHER" id="PTHR44102:SF3">
    <property type="entry name" value="PROTEIN MPCBP, PUTATIVE, EXPRESSED-RELATED"/>
    <property type="match status" value="1"/>
</dbReference>
<organism evidence="2 3">
    <name type="scientific">Miscanthus lutarioriparius</name>
    <dbReference type="NCBI Taxonomy" id="422564"/>
    <lineage>
        <taxon>Eukaryota</taxon>
        <taxon>Viridiplantae</taxon>
        <taxon>Streptophyta</taxon>
        <taxon>Embryophyta</taxon>
        <taxon>Tracheophyta</taxon>
        <taxon>Spermatophyta</taxon>
        <taxon>Magnoliopsida</taxon>
        <taxon>Liliopsida</taxon>
        <taxon>Poales</taxon>
        <taxon>Poaceae</taxon>
        <taxon>PACMAD clade</taxon>
        <taxon>Panicoideae</taxon>
        <taxon>Andropogonodae</taxon>
        <taxon>Andropogoneae</taxon>
        <taxon>Saccharinae</taxon>
        <taxon>Miscanthus</taxon>
    </lineage>
</organism>
<feature type="repeat" description="TPR" evidence="1">
    <location>
        <begin position="143"/>
        <end position="176"/>
    </location>
</feature>
<dbReference type="PANTHER" id="PTHR44102">
    <property type="entry name" value="PROTEIN NPG1"/>
    <property type="match status" value="1"/>
</dbReference>
<dbReference type="EMBL" id="CAJGYO010000008">
    <property type="protein sequence ID" value="CAD6251327.1"/>
    <property type="molecule type" value="Genomic_DNA"/>
</dbReference>
<dbReference type="Proteomes" id="UP000604825">
    <property type="component" value="Unassembled WGS sequence"/>
</dbReference>
<sequence length="251" mass="27825">MEAVEAYRALLALVQAQKNSSGSCKNAIEDADGSVTEFEIWQGLANLYSSLSYWRDAEICLKKAKALIKSYSAATLHAEGYMHQARDQTKHALAAYVNAFSTELEHVPSKVAIGAMLSKQGPRFLPAARCFLSDALRVEPTNRMAWLYLGKVHRSDGRISDAADCFQAALALTSHITQAIKKLKCKHMNALHSTWVLRLISERLLMTPQSSDVTNANIADKFPFSRKKASHIEAWTICISPNVLLEDQQTT</sequence>
<evidence type="ECO:0000256" key="1">
    <source>
        <dbReference type="PROSITE-ProRule" id="PRU00339"/>
    </source>
</evidence>
<gene>
    <name evidence="2" type="ORF">NCGR_LOCUS35076</name>
</gene>
<dbReference type="InterPro" id="IPR019734">
    <property type="entry name" value="TPR_rpt"/>
</dbReference>